<evidence type="ECO:0000313" key="2">
    <source>
        <dbReference type="EMBL" id="CAL8129214.1"/>
    </source>
</evidence>
<accession>A0ABP1RJP2</accession>
<sequence>MCRRCGAVKRDSVGGWRRRFGGKGNVRCLGGLWSISRNSDASILEVLDNTFPVSFWSLLLDVEEDLLHAKLLLVSAHQAGSGEGGTDTGLQPSSDGVTRGLV</sequence>
<evidence type="ECO:0000313" key="3">
    <source>
        <dbReference type="Proteomes" id="UP001642540"/>
    </source>
</evidence>
<dbReference type="Proteomes" id="UP001642540">
    <property type="component" value="Unassembled WGS sequence"/>
</dbReference>
<feature type="region of interest" description="Disordered" evidence="1">
    <location>
        <begin position="79"/>
        <end position="102"/>
    </location>
</feature>
<protein>
    <submittedName>
        <fullName evidence="2">Uncharacterized protein</fullName>
    </submittedName>
</protein>
<dbReference type="EMBL" id="CAXLJM020000076">
    <property type="protein sequence ID" value="CAL8129214.1"/>
    <property type="molecule type" value="Genomic_DNA"/>
</dbReference>
<comment type="caution">
    <text evidence="2">The sequence shown here is derived from an EMBL/GenBank/DDBJ whole genome shotgun (WGS) entry which is preliminary data.</text>
</comment>
<name>A0ABP1RJP2_9HEXA</name>
<evidence type="ECO:0000256" key="1">
    <source>
        <dbReference type="SAM" id="MobiDB-lite"/>
    </source>
</evidence>
<reference evidence="2 3" key="1">
    <citation type="submission" date="2024-08" db="EMBL/GenBank/DDBJ databases">
        <authorList>
            <person name="Cucini C."/>
            <person name="Frati F."/>
        </authorList>
    </citation>
    <scope>NUCLEOTIDE SEQUENCE [LARGE SCALE GENOMIC DNA]</scope>
</reference>
<proteinExistence type="predicted"/>
<gene>
    <name evidence="2" type="ORF">ODALV1_LOCUS22978</name>
</gene>
<keyword evidence="3" id="KW-1185">Reference proteome</keyword>
<organism evidence="2 3">
    <name type="scientific">Orchesella dallaii</name>
    <dbReference type="NCBI Taxonomy" id="48710"/>
    <lineage>
        <taxon>Eukaryota</taxon>
        <taxon>Metazoa</taxon>
        <taxon>Ecdysozoa</taxon>
        <taxon>Arthropoda</taxon>
        <taxon>Hexapoda</taxon>
        <taxon>Collembola</taxon>
        <taxon>Entomobryomorpha</taxon>
        <taxon>Entomobryoidea</taxon>
        <taxon>Orchesellidae</taxon>
        <taxon>Orchesellinae</taxon>
        <taxon>Orchesella</taxon>
    </lineage>
</organism>